<proteinExistence type="predicted"/>
<evidence type="ECO:0000313" key="2">
    <source>
        <dbReference type="Proteomes" id="UP000522864"/>
    </source>
</evidence>
<dbReference type="EMBL" id="JACAQA010000005">
    <property type="protein sequence ID" value="NWB85477.1"/>
    <property type="molecule type" value="Genomic_DNA"/>
</dbReference>
<keyword evidence="1" id="KW-0808">Transferase</keyword>
<evidence type="ECO:0000313" key="1">
    <source>
        <dbReference type="EMBL" id="NWB85477.1"/>
    </source>
</evidence>
<dbReference type="SUPFAM" id="SSF53335">
    <property type="entry name" value="S-adenosyl-L-methionine-dependent methyltransferases"/>
    <property type="match status" value="1"/>
</dbReference>
<dbReference type="Gene3D" id="3.40.50.150">
    <property type="entry name" value="Vaccinia Virus protein VP39"/>
    <property type="match status" value="1"/>
</dbReference>
<dbReference type="GO" id="GO:0008168">
    <property type="term" value="F:methyltransferase activity"/>
    <property type="evidence" value="ECO:0007669"/>
    <property type="project" value="UniProtKB-KW"/>
</dbReference>
<accession>A0A7Y7WQF4</accession>
<comment type="caution">
    <text evidence="1">The sequence shown here is derived from an EMBL/GenBank/DDBJ whole genome shotgun (WGS) entry which is preliminary data.</text>
</comment>
<dbReference type="RefSeq" id="WP_177100179.1">
    <property type="nucleotide sequence ID" value="NZ_JACAQA010000005.1"/>
</dbReference>
<dbReference type="Pfam" id="PF13489">
    <property type="entry name" value="Methyltransf_23"/>
    <property type="match status" value="1"/>
</dbReference>
<dbReference type="PANTHER" id="PTHR43861">
    <property type="entry name" value="TRANS-ACONITATE 2-METHYLTRANSFERASE-RELATED"/>
    <property type="match status" value="1"/>
</dbReference>
<gene>
    <name evidence="1" type="ORF">HX830_11330</name>
</gene>
<reference evidence="1 2" key="1">
    <citation type="submission" date="2020-04" db="EMBL/GenBank/DDBJ databases">
        <title>Molecular characterization of pseudomonads from Agaricus bisporus reveal novel blotch 2 pathogens in Western Europe.</title>
        <authorList>
            <person name="Taparia T."/>
            <person name="Krijger M."/>
            <person name="Haynes E."/>
            <person name="Elpinstone J.G."/>
            <person name="Noble R."/>
            <person name="Van Der Wolf J."/>
        </authorList>
    </citation>
    <scope>NUCLEOTIDE SEQUENCE [LARGE SCALE GENOMIC DNA]</scope>
    <source>
        <strain evidence="1 2">G9001</strain>
    </source>
</reference>
<dbReference type="InterPro" id="IPR029063">
    <property type="entry name" value="SAM-dependent_MTases_sf"/>
</dbReference>
<sequence length="331" mass="37953">MGKIKKIVEIDCPLCGSAQKKQLFTTYDYVFRVTDHPFAVQQCTACGAGYLSPRPSAHDMGDYYPEAFYWSWEGAEGQMDWTSIIQKRERQLHAKAEWLDGISPGTLLDIGAQKGEFIWFMRNQGWAVEGVEMDSEIPNPAKLPIHYGDFLEMDFAEKKYDVITFWAVLEHVYDPVRFIEKASHLLKPGGRLIVLVTNMNSIQARYYQADDYPRHLTLFTHSSVKRLCQAHALNLVRTSTDQKIFGGSLSGGGLYLIKRLFGYSSGEAFAEWKQLEDPDLFWCKWKGKPSWLVKMVSRLDRLVTLPLEKILDRLGYGFILTFSAHKILTEE</sequence>
<dbReference type="CDD" id="cd02440">
    <property type="entry name" value="AdoMet_MTases"/>
    <property type="match status" value="1"/>
</dbReference>
<dbReference type="GO" id="GO:0032259">
    <property type="term" value="P:methylation"/>
    <property type="evidence" value="ECO:0007669"/>
    <property type="project" value="UniProtKB-KW"/>
</dbReference>
<dbReference type="AlphaFoldDB" id="A0A7Y7WQF4"/>
<organism evidence="1 2">
    <name type="scientific">Pseudomonas gingeri</name>
    <dbReference type="NCBI Taxonomy" id="117681"/>
    <lineage>
        <taxon>Bacteria</taxon>
        <taxon>Pseudomonadati</taxon>
        <taxon>Pseudomonadota</taxon>
        <taxon>Gammaproteobacteria</taxon>
        <taxon>Pseudomonadales</taxon>
        <taxon>Pseudomonadaceae</taxon>
        <taxon>Pseudomonas</taxon>
    </lineage>
</organism>
<protein>
    <submittedName>
        <fullName evidence="1">Class I SAM-dependent methyltransferase</fullName>
    </submittedName>
</protein>
<dbReference type="Proteomes" id="UP000522864">
    <property type="component" value="Unassembled WGS sequence"/>
</dbReference>
<keyword evidence="1" id="KW-0489">Methyltransferase</keyword>
<name>A0A7Y7WQF4_9PSED</name>